<dbReference type="GO" id="GO:0005737">
    <property type="term" value="C:cytoplasm"/>
    <property type="evidence" value="ECO:0007669"/>
    <property type="project" value="TreeGrafter"/>
</dbReference>
<dbReference type="InterPro" id="IPR008183">
    <property type="entry name" value="Aldose_1/G6P_1-epimerase"/>
</dbReference>
<dbReference type="InterPro" id="IPR025532">
    <property type="entry name" value="G6P_1-epimerase"/>
</dbReference>
<dbReference type="EC" id="5.1.3.15" evidence="4"/>
<dbReference type="SUPFAM" id="SSF74650">
    <property type="entry name" value="Galactose mutarotase-like"/>
    <property type="match status" value="1"/>
</dbReference>
<reference evidence="6 7" key="1">
    <citation type="submission" date="2020-05" db="EMBL/GenBank/DDBJ databases">
        <title>Complete genome sequence of Deefgea sp. D17.</title>
        <authorList>
            <person name="Bae J.-W."/>
            <person name="Han J.E."/>
        </authorList>
    </citation>
    <scope>NUCLEOTIDE SEQUENCE [LARGE SCALE GENOMIC DNA]</scope>
    <source>
        <strain evidence="6 7">D17</strain>
    </source>
</reference>
<evidence type="ECO:0000256" key="4">
    <source>
        <dbReference type="PIRNR" id="PIRNR016020"/>
    </source>
</evidence>
<evidence type="ECO:0000256" key="2">
    <source>
        <dbReference type="ARBA" id="ARBA00005866"/>
    </source>
</evidence>
<dbReference type="Proteomes" id="UP000504844">
    <property type="component" value="Chromosome"/>
</dbReference>
<dbReference type="PIRSF" id="PIRSF016020">
    <property type="entry name" value="PHexose_mutarotase"/>
    <property type="match status" value="1"/>
</dbReference>
<dbReference type="GO" id="GO:0005975">
    <property type="term" value="P:carbohydrate metabolic process"/>
    <property type="evidence" value="ECO:0007669"/>
    <property type="project" value="InterPro"/>
</dbReference>
<dbReference type="CDD" id="cd09020">
    <property type="entry name" value="D-hex-6-P-epi_like"/>
    <property type="match status" value="1"/>
</dbReference>
<dbReference type="EMBL" id="CP054143">
    <property type="protein sequence ID" value="QKJ65420.1"/>
    <property type="molecule type" value="Genomic_DNA"/>
</dbReference>
<evidence type="ECO:0000256" key="1">
    <source>
        <dbReference type="ARBA" id="ARBA00001096"/>
    </source>
</evidence>
<dbReference type="InterPro" id="IPR014718">
    <property type="entry name" value="GH-type_carb-bd"/>
</dbReference>
<dbReference type="InterPro" id="IPR011013">
    <property type="entry name" value="Gal_mutarotase_sf_dom"/>
</dbReference>
<comment type="catalytic activity">
    <reaction evidence="1">
        <text>alpha-D-glucose 6-phosphate = beta-D-glucose 6-phosphate</text>
        <dbReference type="Rhea" id="RHEA:16249"/>
        <dbReference type="ChEBI" id="CHEBI:58225"/>
        <dbReference type="ChEBI" id="CHEBI:58247"/>
        <dbReference type="EC" id="5.1.3.15"/>
    </reaction>
</comment>
<dbReference type="GO" id="GO:0047938">
    <property type="term" value="F:glucose-6-phosphate 1-epimerase activity"/>
    <property type="evidence" value="ECO:0007669"/>
    <property type="project" value="UniProtKB-UniRule"/>
</dbReference>
<sequence>MKQIETMLAQVNGVRLTTSSAYYQTEGEGLALLVVENTLGSAVLALQGAHLISYIPAQGQDLLWLSPNAIFKPAKAIRGGIPLCMPWFGGHPDGLPSHGFARAMDWQLRSAQNLADGGTELVLCLQDNEQTLAIWPHAFEFELTVRVGRCLDLSLKIENRSDTSLPYTYAFHSYFAVEDYTQVAVQGLAGCEYIDTVGEHVRLLQTGDMTFSGTTDRVYLNVPAEQKIVTAQRSIQIVSDTHSAVVWNPGAHAANIGDLGAGVNQTFVCVERGNVFDNGLLLAAGETHTATMSLSA</sequence>
<name>A0A6M8SPG3_9NEIS</name>
<dbReference type="GO" id="GO:0030246">
    <property type="term" value="F:carbohydrate binding"/>
    <property type="evidence" value="ECO:0007669"/>
    <property type="project" value="UniProtKB-UniRule"/>
</dbReference>
<gene>
    <name evidence="6" type="ORF">HQN60_00965</name>
</gene>
<comment type="similarity">
    <text evidence="2 4">Belongs to the glucose-6-phosphate 1-epimerase family.</text>
</comment>
<evidence type="ECO:0000256" key="5">
    <source>
        <dbReference type="PIRSR" id="PIRSR016020-1"/>
    </source>
</evidence>
<feature type="active site" evidence="5">
    <location>
        <position position="271"/>
    </location>
</feature>
<dbReference type="PANTHER" id="PTHR11122">
    <property type="entry name" value="APOSPORY-ASSOCIATED PROTEIN C-RELATED"/>
    <property type="match status" value="1"/>
</dbReference>
<evidence type="ECO:0000313" key="7">
    <source>
        <dbReference type="Proteomes" id="UP000504844"/>
    </source>
</evidence>
<protein>
    <recommendedName>
        <fullName evidence="4">Putative glucose-6-phosphate 1-epimerase</fullName>
        <ecNumber evidence="4">5.1.3.15</ecNumber>
    </recommendedName>
</protein>
<dbReference type="PANTHER" id="PTHR11122:SF13">
    <property type="entry name" value="GLUCOSE-6-PHOSPHATE 1-EPIMERASE"/>
    <property type="match status" value="1"/>
</dbReference>
<dbReference type="RefSeq" id="WP_173531930.1">
    <property type="nucleotide sequence ID" value="NZ_CP054143.1"/>
</dbReference>
<dbReference type="Gene3D" id="2.70.98.10">
    <property type="match status" value="1"/>
</dbReference>
<accession>A0A6M8SPG3</accession>
<dbReference type="AlphaFoldDB" id="A0A6M8SPG3"/>
<evidence type="ECO:0000256" key="3">
    <source>
        <dbReference type="ARBA" id="ARBA00023235"/>
    </source>
</evidence>
<dbReference type="KEGG" id="dee:HQN60_00965"/>
<organism evidence="6 7">
    <name type="scientific">Deefgea piscis</name>
    <dbReference type="NCBI Taxonomy" id="2739061"/>
    <lineage>
        <taxon>Bacteria</taxon>
        <taxon>Pseudomonadati</taxon>
        <taxon>Pseudomonadota</taxon>
        <taxon>Betaproteobacteria</taxon>
        <taxon>Neisseriales</taxon>
        <taxon>Chitinibacteraceae</taxon>
        <taxon>Deefgea</taxon>
    </lineage>
</organism>
<dbReference type="Pfam" id="PF01263">
    <property type="entry name" value="Aldose_epim"/>
    <property type="match status" value="1"/>
</dbReference>
<proteinExistence type="inferred from homology"/>
<evidence type="ECO:0000313" key="6">
    <source>
        <dbReference type="EMBL" id="QKJ65420.1"/>
    </source>
</evidence>
<keyword evidence="3 4" id="KW-0413">Isomerase</keyword>
<keyword evidence="7" id="KW-1185">Reference proteome</keyword>
<feature type="active site" evidence="5">
    <location>
        <position position="172"/>
    </location>
</feature>